<dbReference type="PIRSF" id="PIRSF039090">
    <property type="entry name" value="Flis"/>
    <property type="match status" value="1"/>
</dbReference>
<evidence type="ECO:0000256" key="2">
    <source>
        <dbReference type="ARBA" id="ARBA00008787"/>
    </source>
</evidence>
<dbReference type="GO" id="GO:0044780">
    <property type="term" value="P:bacterial-type flagellum assembly"/>
    <property type="evidence" value="ECO:0007669"/>
    <property type="project" value="InterPro"/>
</dbReference>
<reference evidence="7" key="1">
    <citation type="submission" date="2014-07" db="EMBL/GenBank/DDBJ databases">
        <authorList>
            <person name="Monot Marc"/>
        </authorList>
    </citation>
    <scope>NUCLEOTIDE SEQUENCE</scope>
    <source>
        <strain evidence="9">7032989</strain>
        <strain evidence="8">7032994</strain>
    </source>
</reference>
<dbReference type="GO" id="GO:0005829">
    <property type="term" value="C:cytosol"/>
    <property type="evidence" value="ECO:0007669"/>
    <property type="project" value="UniProtKB-SubCell"/>
</dbReference>
<dbReference type="Pfam" id="PF02561">
    <property type="entry name" value="FliS"/>
    <property type="match status" value="1"/>
</dbReference>
<organism evidence="7">
    <name type="scientific">Clostridioides difficile</name>
    <name type="common">Peptoclostridium difficile</name>
    <dbReference type="NCBI Taxonomy" id="1496"/>
    <lineage>
        <taxon>Bacteria</taxon>
        <taxon>Bacillati</taxon>
        <taxon>Bacillota</taxon>
        <taxon>Clostridia</taxon>
        <taxon>Peptostreptococcales</taxon>
        <taxon>Peptostreptococcaceae</taxon>
        <taxon>Clostridioides</taxon>
    </lineage>
</organism>
<dbReference type="AlphaFoldDB" id="A0A069A479"/>
<accession>A0A069A479</accession>
<dbReference type="InterPro" id="IPR003713">
    <property type="entry name" value="FliS"/>
</dbReference>
<keyword evidence="3 6" id="KW-0963">Cytoplasm</keyword>
<keyword evidence="7" id="KW-0966">Cell projection</keyword>
<evidence type="ECO:0000313" key="8">
    <source>
        <dbReference type="EMBL" id="CDS83311.1"/>
    </source>
</evidence>
<dbReference type="Proteomes" id="UP000372533">
    <property type="component" value="Unassembled WGS sequence"/>
</dbReference>
<keyword evidence="4 6" id="KW-1005">Bacterial flagellum biogenesis</keyword>
<dbReference type="CDD" id="cd16098">
    <property type="entry name" value="FliS"/>
    <property type="match status" value="1"/>
</dbReference>
<gene>
    <name evidence="7" type="primary">fliS</name>
    <name evidence="10" type="synonym">fliS1</name>
    <name evidence="9" type="ORF">BN1095_210142</name>
    <name evidence="7" type="ORF">BN1096_160134</name>
    <name evidence="8" type="ORF">BN1097_140136</name>
    <name evidence="10" type="ORF">SAMEA1402366_01609</name>
</gene>
<keyword evidence="7" id="KW-0969">Cilium</keyword>
<dbReference type="EMBL" id="LK932861">
    <property type="protein sequence ID" value="CDS98709.1"/>
    <property type="molecule type" value="Genomic_DNA"/>
</dbReference>
<dbReference type="PANTHER" id="PTHR34773:SF1">
    <property type="entry name" value="FLAGELLAR SECRETION CHAPERONE FLIS"/>
    <property type="match status" value="1"/>
</dbReference>
<proteinExistence type="inferred from homology"/>
<dbReference type="InterPro" id="IPR036584">
    <property type="entry name" value="FliS_sf"/>
</dbReference>
<evidence type="ECO:0000256" key="1">
    <source>
        <dbReference type="ARBA" id="ARBA00004514"/>
    </source>
</evidence>
<protein>
    <recommendedName>
        <fullName evidence="6">Flagellar secretion chaperone FliS</fullName>
    </recommendedName>
</protein>
<evidence type="ECO:0000256" key="6">
    <source>
        <dbReference type="PIRNR" id="PIRNR039090"/>
    </source>
</evidence>
<evidence type="ECO:0000313" key="9">
    <source>
        <dbReference type="EMBL" id="CDS98709.1"/>
    </source>
</evidence>
<evidence type="ECO:0000256" key="3">
    <source>
        <dbReference type="ARBA" id="ARBA00022490"/>
    </source>
</evidence>
<evidence type="ECO:0000313" key="10">
    <source>
        <dbReference type="EMBL" id="VHY04446.1"/>
    </source>
</evidence>
<dbReference type="PATRIC" id="fig|1496.1373.peg.3101"/>
<reference evidence="10 11" key="2">
    <citation type="submission" date="2019-04" db="EMBL/GenBank/DDBJ databases">
        <authorList>
            <consortium name="Pathogen Informatics"/>
        </authorList>
    </citation>
    <scope>NUCLEOTIDE SEQUENCE [LARGE SCALE GENOMIC DNA]</scope>
    <source>
        <strain evidence="11">tl291</strain>
        <strain evidence="10">Tl291</strain>
    </source>
</reference>
<dbReference type="GO" id="GO:0071973">
    <property type="term" value="P:bacterial-type flagellum-dependent cell motility"/>
    <property type="evidence" value="ECO:0007669"/>
    <property type="project" value="TreeGrafter"/>
</dbReference>
<keyword evidence="7" id="KW-0282">Flagellum</keyword>
<sequence length="131" mass="15464">MYGENPYNSYKQNAVFMASKEQLLLMLVDGAVKYTKIARAAILDKNTQKAHRELVRVQDIFTELMVTLDQNAGQWAKDMYKVYDFVRYELSRANIRKDIQVIDNVLPVIEQIKDTWHEADKKSKEERSRYK</sequence>
<dbReference type="EMBL" id="LK932347">
    <property type="protein sequence ID" value="CDS83311.1"/>
    <property type="molecule type" value="Genomic_DNA"/>
</dbReference>
<dbReference type="GeneID" id="66352786"/>
<comment type="subcellular location">
    <subcellularLocation>
        <location evidence="1 6">Cytoplasm</location>
        <location evidence="1 6">Cytosol</location>
    </subcellularLocation>
</comment>
<dbReference type="Gene3D" id="1.20.120.340">
    <property type="entry name" value="Flagellar protein FliS"/>
    <property type="match status" value="1"/>
</dbReference>
<evidence type="ECO:0000313" key="7">
    <source>
        <dbReference type="EMBL" id="CDS83175.1"/>
    </source>
</evidence>
<evidence type="ECO:0000256" key="5">
    <source>
        <dbReference type="ARBA" id="ARBA00023186"/>
    </source>
</evidence>
<dbReference type="EMBL" id="CAAJVP010000006">
    <property type="protein sequence ID" value="VHY04446.1"/>
    <property type="molecule type" value="Genomic_DNA"/>
</dbReference>
<dbReference type="SUPFAM" id="SSF101116">
    <property type="entry name" value="Flagellar export chaperone FliS"/>
    <property type="match status" value="1"/>
</dbReference>
<dbReference type="RefSeq" id="WP_009888058.1">
    <property type="nucleotide sequence ID" value="NZ_BBYB01000122.1"/>
</dbReference>
<dbReference type="PANTHER" id="PTHR34773">
    <property type="entry name" value="FLAGELLAR SECRETION CHAPERONE FLIS"/>
    <property type="match status" value="1"/>
</dbReference>
<keyword evidence="5" id="KW-0143">Chaperone</keyword>
<evidence type="ECO:0000313" key="11">
    <source>
        <dbReference type="Proteomes" id="UP000372533"/>
    </source>
</evidence>
<dbReference type="NCBIfam" id="TIGR00208">
    <property type="entry name" value="fliS"/>
    <property type="match status" value="1"/>
</dbReference>
<dbReference type="EMBL" id="LK932465">
    <property type="protein sequence ID" value="CDS83175.1"/>
    <property type="molecule type" value="Genomic_DNA"/>
</dbReference>
<evidence type="ECO:0000256" key="4">
    <source>
        <dbReference type="ARBA" id="ARBA00022795"/>
    </source>
</evidence>
<name>A0A069A479_CLODI</name>
<comment type="similarity">
    <text evidence="2 6">Belongs to the FliS family.</text>
</comment>